<dbReference type="Gene3D" id="2.130.10.10">
    <property type="entry name" value="YVTN repeat-like/Quinoprotein amine dehydrogenase"/>
    <property type="match status" value="1"/>
</dbReference>
<feature type="domain" description="RSE1/DDB1/CPSF1 first beta-propeller" evidence="1">
    <location>
        <begin position="55"/>
        <end position="367"/>
    </location>
</feature>
<dbReference type="InterPro" id="IPR018846">
    <property type="entry name" value="Beta-prop_RSE1/DDB1/CPSF1_1st"/>
</dbReference>
<dbReference type="OrthoDB" id="3997759at2759"/>
<name>A0A1E3NGU8_9ASCO</name>
<gene>
    <name evidence="2" type="ORF">PICMEDRAFT_17806</name>
</gene>
<dbReference type="RefSeq" id="XP_019016455.1">
    <property type="nucleotide sequence ID" value="XM_019161754.1"/>
</dbReference>
<dbReference type="AlphaFoldDB" id="A0A1E3NGU8"/>
<sequence length="899" mass="101214">MAAVLVELEKSLTPDENSEFRGPCLGSCFVPVLEPEVSLLVSFYPGHIVVSSTAAETVASFRTLNRIVAFNTVLPAGLQTHWLVVLTEINELYVLSLSGGSGGSGKTLDLIVVQHFKLTDSLLRNKVAVDDAARKKVVVAQKCFIRVDETGRFIVVHSCRRFVVVLELKPSKKELFRLASINKIPPHVRKNPELAAIGKYKVFGTPEVYAVDDDMIIDVEVLHSRDANDDPVWSLVLLLRNKRLDYELSFYKLSTRQGGGLELQTRLPAGDTYPNLIIPMNKFVMLIYDTYHMIYGCSDMSMVKDFQPAVDGTSAVELDGDRRCLKQDLFVDSGRNSFFKSYALLDDKTIMLVTASLEYYVVELDYEYIPYDTSSLRTRSKVLIEDSGMQNTLIFRKWDIKEVHDFSSPFQPDEIFFFPEKDSFLIVSKHGQIASFSPGDISSLPTKMQHSLSLPITDLKIDNDSNVSFTSGDLQLARFKSPHLELSSANEVMKDHIVIDPFTIILTEAIVHDMSSSSSHETIERLNVYRPDGSCIATYDMEENVSVTCMVPLNNVKTFKSDDNDFHRNDILEVERSLEKSFLVLTTSANDYDYESDDEFFQRRRTEILLMVINAENDELELKTISVLKAKVDCAEQTNKMVFTLWGVGCSFRLGLQVYKDEEEESKKSSLQVKIIKIGEKLNLPINTVSMVRDLKKGLKLLVDPFFGVYLAKLDIDDKLLSMHEVFEWNMISALDVYSEDMFVAGDLLGNIFLLNMDYTGKDIPSCVLFTSFNCTHGAIGCISCYPEYAKQRKDSLLKVCSAGTSDGAIVSIHVCGDTRDTEFVKALKAQNTRILKKSGIYFEQVSRNLVVPKVDLRAVDPVEAYLECEPLMEDRFIKVSLASNNELDEARGVPVVFL</sequence>
<accession>A0A1E3NGU8</accession>
<dbReference type="Proteomes" id="UP000094455">
    <property type="component" value="Unassembled WGS sequence"/>
</dbReference>
<protein>
    <recommendedName>
        <fullName evidence="1">RSE1/DDB1/CPSF1 first beta-propeller domain-containing protein</fullName>
    </recommendedName>
</protein>
<evidence type="ECO:0000259" key="1">
    <source>
        <dbReference type="Pfam" id="PF10433"/>
    </source>
</evidence>
<dbReference type="STRING" id="763406.A0A1E3NGU8"/>
<evidence type="ECO:0000313" key="3">
    <source>
        <dbReference type="Proteomes" id="UP000094455"/>
    </source>
</evidence>
<organism evidence="2 3">
    <name type="scientific">Pichia membranifaciens NRRL Y-2026</name>
    <dbReference type="NCBI Taxonomy" id="763406"/>
    <lineage>
        <taxon>Eukaryota</taxon>
        <taxon>Fungi</taxon>
        <taxon>Dikarya</taxon>
        <taxon>Ascomycota</taxon>
        <taxon>Saccharomycotina</taxon>
        <taxon>Pichiomycetes</taxon>
        <taxon>Pichiales</taxon>
        <taxon>Pichiaceae</taxon>
        <taxon>Pichia</taxon>
    </lineage>
</organism>
<keyword evidence="3" id="KW-1185">Reference proteome</keyword>
<dbReference type="Pfam" id="PF10433">
    <property type="entry name" value="Beta-prop_RSE1_1st"/>
    <property type="match status" value="1"/>
</dbReference>
<proteinExistence type="predicted"/>
<dbReference type="InterPro" id="IPR015943">
    <property type="entry name" value="WD40/YVTN_repeat-like_dom_sf"/>
</dbReference>
<dbReference type="GeneID" id="30178441"/>
<dbReference type="EMBL" id="KV454005">
    <property type="protein sequence ID" value="ODQ45342.1"/>
    <property type="molecule type" value="Genomic_DNA"/>
</dbReference>
<reference evidence="2 3" key="1">
    <citation type="journal article" date="2016" name="Proc. Natl. Acad. Sci. U.S.A.">
        <title>Comparative genomics of biotechnologically important yeasts.</title>
        <authorList>
            <person name="Riley R."/>
            <person name="Haridas S."/>
            <person name="Wolfe K.H."/>
            <person name="Lopes M.R."/>
            <person name="Hittinger C.T."/>
            <person name="Goeker M."/>
            <person name="Salamov A.A."/>
            <person name="Wisecaver J.H."/>
            <person name="Long T.M."/>
            <person name="Calvey C.H."/>
            <person name="Aerts A.L."/>
            <person name="Barry K.W."/>
            <person name="Choi C."/>
            <person name="Clum A."/>
            <person name="Coughlan A.Y."/>
            <person name="Deshpande S."/>
            <person name="Douglass A.P."/>
            <person name="Hanson S.J."/>
            <person name="Klenk H.-P."/>
            <person name="LaButti K.M."/>
            <person name="Lapidus A."/>
            <person name="Lindquist E.A."/>
            <person name="Lipzen A.M."/>
            <person name="Meier-Kolthoff J.P."/>
            <person name="Ohm R.A."/>
            <person name="Otillar R.P."/>
            <person name="Pangilinan J.L."/>
            <person name="Peng Y."/>
            <person name="Rokas A."/>
            <person name="Rosa C.A."/>
            <person name="Scheuner C."/>
            <person name="Sibirny A.A."/>
            <person name="Slot J.C."/>
            <person name="Stielow J.B."/>
            <person name="Sun H."/>
            <person name="Kurtzman C.P."/>
            <person name="Blackwell M."/>
            <person name="Grigoriev I.V."/>
            <person name="Jeffries T.W."/>
        </authorList>
    </citation>
    <scope>NUCLEOTIDE SEQUENCE [LARGE SCALE GENOMIC DNA]</scope>
    <source>
        <strain evidence="2 3">NRRL Y-2026</strain>
    </source>
</reference>
<evidence type="ECO:0000313" key="2">
    <source>
        <dbReference type="EMBL" id="ODQ45342.1"/>
    </source>
</evidence>